<proteinExistence type="predicted"/>
<dbReference type="Gene3D" id="1.25.40.90">
    <property type="match status" value="1"/>
</dbReference>
<dbReference type="PROSITE" id="PS51391">
    <property type="entry name" value="CID"/>
    <property type="match status" value="1"/>
</dbReference>
<dbReference type="InParanoid" id="A0A1Y2BGP6"/>
<feature type="compositionally biased region" description="Basic and acidic residues" evidence="1">
    <location>
        <begin position="583"/>
        <end position="602"/>
    </location>
</feature>
<dbReference type="STRING" id="71784.A0A1Y2BGP6"/>
<dbReference type="Proteomes" id="UP000193986">
    <property type="component" value="Unassembled WGS sequence"/>
</dbReference>
<organism evidence="3 4">
    <name type="scientific">Naematelia encephala</name>
    <dbReference type="NCBI Taxonomy" id="71784"/>
    <lineage>
        <taxon>Eukaryota</taxon>
        <taxon>Fungi</taxon>
        <taxon>Dikarya</taxon>
        <taxon>Basidiomycota</taxon>
        <taxon>Agaricomycotina</taxon>
        <taxon>Tremellomycetes</taxon>
        <taxon>Tremellales</taxon>
        <taxon>Naemateliaceae</taxon>
        <taxon>Naematelia</taxon>
    </lineage>
</organism>
<feature type="region of interest" description="Disordered" evidence="1">
    <location>
        <begin position="550"/>
        <end position="635"/>
    </location>
</feature>
<feature type="compositionally biased region" description="Pro residues" evidence="1">
    <location>
        <begin position="251"/>
        <end position="270"/>
    </location>
</feature>
<dbReference type="InterPro" id="IPR045154">
    <property type="entry name" value="PCF11-like"/>
</dbReference>
<evidence type="ECO:0000313" key="3">
    <source>
        <dbReference type="EMBL" id="ORY33968.1"/>
    </source>
</evidence>
<dbReference type="FunFam" id="1.25.40.90:FF:000016">
    <property type="entry name" value="mRNA cleavage factor complex component Pcf11"/>
    <property type="match status" value="1"/>
</dbReference>
<dbReference type="InterPro" id="IPR047415">
    <property type="entry name" value="Pcf11_CID"/>
</dbReference>
<dbReference type="OrthoDB" id="2129491at2759"/>
<dbReference type="GO" id="GO:0005849">
    <property type="term" value="C:mRNA cleavage factor complex"/>
    <property type="evidence" value="ECO:0007669"/>
    <property type="project" value="TreeGrafter"/>
</dbReference>
<evidence type="ECO:0000259" key="2">
    <source>
        <dbReference type="PROSITE" id="PS51391"/>
    </source>
</evidence>
<sequence>MSYPGYSSAQPYPAYGYAPPPTLAPAQHAQPHVDPFRTYYASRLRELTFNSRPLIQDLSMQAMAQRDQNNWDRMQMVVEEIEQAVLRAPPQAKLPILYLIDSISKNIGAPYTTHLLPPMISRMYPAVYREVDGVTKSKMEEMIGLWRTSGPDGGDLYGPAVREAIERGIFGSIGYQRSAAPPLSRQQVLSVLNATLEAKHRESAARPWDQQARAQVGVLVQIGEVVNGTQVSQAELHQIMDQLRAMNAGPMPVPTPTSTPPFNQPPPQIRPQPQYGQPSAPSLPPFPPSIPRDTYRGPAAPHRASSGMPSVPTPPPASSTPLPIAPVPVNPLVNLPINVADILKNLSEKGITSGKQQTPEPAVKPKTALEQYEDMILSLDVTLNSLDLNAKHALPLSHLSRRCHQCSKRFPEGDQAKFDAHMDWHYRRNRREHETSGRGAHRKWLPRAEEWINDFSVPDAGPSKSSTQSANSLSLPTALTPARVAELQLKSVPVPQDPTKASQPCPICKDVFKKEWDEVEEEWVWRNAVRVKNDKIDRIFHAVCREEQRNSRLASRLAKQGGRGSTSMSPGATPIPDFGAAKRKAEENKREDDSEAKRVKVEEEIEGAGMQEGAEEQRNGEGVKEGDVPGAEGVGAAGSVANISDVTGVPEVVVKVELPEEEAVSIPAEEHVVLPSNADPVDGSAGEDQIMSDAVAAAMEVAS</sequence>
<feature type="region of interest" description="Disordered" evidence="1">
    <location>
        <begin position="247"/>
        <end position="319"/>
    </location>
</feature>
<accession>A0A1Y2BGP6</accession>
<gene>
    <name evidence="3" type="ORF">BCR39DRAFT_517977</name>
</gene>
<feature type="domain" description="CID" evidence="2">
    <location>
        <begin position="32"/>
        <end position="173"/>
    </location>
</feature>
<dbReference type="InterPro" id="IPR008942">
    <property type="entry name" value="ENTH_VHS"/>
</dbReference>
<dbReference type="GO" id="GO:0031124">
    <property type="term" value="P:mRNA 3'-end processing"/>
    <property type="evidence" value="ECO:0007669"/>
    <property type="project" value="InterPro"/>
</dbReference>
<protein>
    <recommendedName>
        <fullName evidence="2">CID domain-containing protein</fullName>
    </recommendedName>
</protein>
<dbReference type="Pfam" id="PF04818">
    <property type="entry name" value="CID"/>
    <property type="match status" value="1"/>
</dbReference>
<dbReference type="FunCoup" id="A0A1Y2BGP6">
    <property type="interactions" value="252"/>
</dbReference>
<dbReference type="GO" id="GO:0006369">
    <property type="term" value="P:termination of RNA polymerase II transcription"/>
    <property type="evidence" value="ECO:0007669"/>
    <property type="project" value="InterPro"/>
</dbReference>
<dbReference type="GO" id="GO:0003729">
    <property type="term" value="F:mRNA binding"/>
    <property type="evidence" value="ECO:0007669"/>
    <property type="project" value="InterPro"/>
</dbReference>
<dbReference type="GO" id="GO:0005737">
    <property type="term" value="C:cytoplasm"/>
    <property type="evidence" value="ECO:0007669"/>
    <property type="project" value="TreeGrafter"/>
</dbReference>
<dbReference type="GO" id="GO:0000993">
    <property type="term" value="F:RNA polymerase II complex binding"/>
    <property type="evidence" value="ECO:0007669"/>
    <property type="project" value="InterPro"/>
</dbReference>
<dbReference type="AlphaFoldDB" id="A0A1Y2BGP6"/>
<dbReference type="PANTHER" id="PTHR15921">
    <property type="entry name" value="PRE-MRNA CLEAVAGE COMPLEX II"/>
    <property type="match status" value="1"/>
</dbReference>
<feature type="compositionally biased region" description="Pro residues" evidence="1">
    <location>
        <begin position="281"/>
        <end position="290"/>
    </location>
</feature>
<evidence type="ECO:0000313" key="4">
    <source>
        <dbReference type="Proteomes" id="UP000193986"/>
    </source>
</evidence>
<name>A0A1Y2BGP6_9TREE</name>
<dbReference type="SMART" id="SM00582">
    <property type="entry name" value="RPR"/>
    <property type="match status" value="1"/>
</dbReference>
<dbReference type="SUPFAM" id="SSF48464">
    <property type="entry name" value="ENTH/VHS domain"/>
    <property type="match status" value="1"/>
</dbReference>
<comment type="caution">
    <text evidence="3">The sequence shown here is derived from an EMBL/GenBank/DDBJ whole genome shotgun (WGS) entry which is preliminary data.</text>
</comment>
<keyword evidence="4" id="KW-1185">Reference proteome</keyword>
<dbReference type="EMBL" id="MCFC01000004">
    <property type="protein sequence ID" value="ORY33968.1"/>
    <property type="molecule type" value="Genomic_DNA"/>
</dbReference>
<dbReference type="InterPro" id="IPR054127">
    <property type="entry name" value="Pcf11_C"/>
</dbReference>
<dbReference type="CDD" id="cd16982">
    <property type="entry name" value="CID_Pcf11"/>
    <property type="match status" value="1"/>
</dbReference>
<dbReference type="InterPro" id="IPR006569">
    <property type="entry name" value="CID_dom"/>
</dbReference>
<feature type="compositionally biased region" description="Basic and acidic residues" evidence="1">
    <location>
        <begin position="615"/>
        <end position="627"/>
    </location>
</feature>
<reference evidence="3 4" key="1">
    <citation type="submission" date="2016-07" db="EMBL/GenBank/DDBJ databases">
        <title>Pervasive Adenine N6-methylation of Active Genes in Fungi.</title>
        <authorList>
            <consortium name="DOE Joint Genome Institute"/>
            <person name="Mondo S.J."/>
            <person name="Dannebaum R.O."/>
            <person name="Kuo R.C."/>
            <person name="Labutti K."/>
            <person name="Haridas S."/>
            <person name="Kuo A."/>
            <person name="Salamov A."/>
            <person name="Ahrendt S.R."/>
            <person name="Lipzen A."/>
            <person name="Sullivan W."/>
            <person name="Andreopoulos W.B."/>
            <person name="Clum A."/>
            <person name="Lindquist E."/>
            <person name="Daum C."/>
            <person name="Ramamoorthy G.K."/>
            <person name="Gryganskyi A."/>
            <person name="Culley D."/>
            <person name="Magnuson J.K."/>
            <person name="James T.Y."/>
            <person name="O'Malley M.A."/>
            <person name="Stajich J.E."/>
            <person name="Spatafora J.W."/>
            <person name="Visel A."/>
            <person name="Grigoriev I.V."/>
        </authorList>
    </citation>
    <scope>NUCLEOTIDE SEQUENCE [LARGE SCALE GENOMIC DNA]</scope>
    <source>
        <strain evidence="3 4">68-887.2</strain>
    </source>
</reference>
<feature type="compositionally biased region" description="Low complexity" evidence="1">
    <location>
        <begin position="271"/>
        <end position="280"/>
    </location>
</feature>
<dbReference type="PANTHER" id="PTHR15921:SF3">
    <property type="entry name" value="PRE-MRNA CLEAVAGE COMPLEX 2 PROTEIN PCF11"/>
    <property type="match status" value="1"/>
</dbReference>
<dbReference type="Pfam" id="PF21936">
    <property type="entry name" value="Pcf11_C"/>
    <property type="match status" value="1"/>
</dbReference>
<evidence type="ECO:0000256" key="1">
    <source>
        <dbReference type="SAM" id="MobiDB-lite"/>
    </source>
</evidence>